<evidence type="ECO:0000313" key="2">
    <source>
        <dbReference type="EMBL" id="BCK53839.1"/>
    </source>
</evidence>
<dbReference type="Proteomes" id="UP000516173">
    <property type="component" value="Chromosome"/>
</dbReference>
<keyword evidence="3" id="KW-1185">Reference proteome</keyword>
<protein>
    <recommendedName>
        <fullName evidence="4">MIP18 family-like domain-containing protein</fullName>
    </recommendedName>
</protein>
<evidence type="ECO:0008006" key="4">
    <source>
        <dbReference type="Google" id="ProtNLM"/>
    </source>
</evidence>
<evidence type="ECO:0000313" key="3">
    <source>
        <dbReference type="Proteomes" id="UP000516173"/>
    </source>
</evidence>
<reference evidence="2 3" key="1">
    <citation type="submission" date="2020-08" db="EMBL/GenBank/DDBJ databases">
        <title>Genome Sequencing of Nocardia wallacei strain FMUON74 and assembly.</title>
        <authorList>
            <person name="Toyokawa M."/>
            <person name="Uesaka K."/>
        </authorList>
    </citation>
    <scope>NUCLEOTIDE SEQUENCE [LARGE SCALE GENOMIC DNA]</scope>
    <source>
        <strain evidence="2 3">FMUON74</strain>
    </source>
</reference>
<sequence length="115" mass="12306">MTAATAAAPGAPPRERETRGVTVVSERAVRRIAARAAREVAGVESDVQVTARVVGDATVLHVRLPIRYPLPVARITDACRAHLIERTRELSGLAVPRVDIDVTALPTDAEPGRVR</sequence>
<proteinExistence type="predicted"/>
<evidence type="ECO:0000256" key="1">
    <source>
        <dbReference type="SAM" id="MobiDB-lite"/>
    </source>
</evidence>
<dbReference type="AlphaFoldDB" id="A0A7G1KIL6"/>
<organism evidence="2 3">
    <name type="scientific">Nocardia wallacei</name>
    <dbReference type="NCBI Taxonomy" id="480035"/>
    <lineage>
        <taxon>Bacteria</taxon>
        <taxon>Bacillati</taxon>
        <taxon>Actinomycetota</taxon>
        <taxon>Actinomycetes</taxon>
        <taxon>Mycobacteriales</taxon>
        <taxon>Nocardiaceae</taxon>
        <taxon>Nocardia</taxon>
    </lineage>
</organism>
<dbReference type="EMBL" id="AP023396">
    <property type="protein sequence ID" value="BCK53839.1"/>
    <property type="molecule type" value="Genomic_DNA"/>
</dbReference>
<dbReference type="RefSeq" id="WP_187687304.1">
    <property type="nucleotide sequence ID" value="NZ_AP023396.1"/>
</dbReference>
<gene>
    <name evidence="2" type="ORF">NWFMUON74_16110</name>
</gene>
<dbReference type="GeneID" id="80346201"/>
<feature type="region of interest" description="Disordered" evidence="1">
    <location>
        <begin position="1"/>
        <end position="21"/>
    </location>
</feature>
<dbReference type="KEGG" id="nwl:NWFMUON74_16110"/>
<name>A0A7G1KIL6_9NOCA</name>
<accession>A0A7G1KIL6</accession>